<dbReference type="HOGENOM" id="CLU_3228265_0_0_5"/>
<evidence type="ECO:0008006" key="3">
    <source>
        <dbReference type="Google" id="ProtNLM"/>
    </source>
</evidence>
<geneLocation type="plasmid" evidence="1 2">
    <name>pACMV1</name>
</geneLocation>
<evidence type="ECO:0000313" key="1">
    <source>
        <dbReference type="EMBL" id="BAJ82929.1"/>
    </source>
</evidence>
<keyword evidence="1" id="KW-0614">Plasmid</keyword>
<protein>
    <recommendedName>
        <fullName evidence="3">ABM domain-containing protein</fullName>
    </recommendedName>
</protein>
<dbReference type="SUPFAM" id="SSF54909">
    <property type="entry name" value="Dimeric alpha+beta barrel"/>
    <property type="match status" value="1"/>
</dbReference>
<evidence type="ECO:0000313" key="2">
    <source>
        <dbReference type="Proteomes" id="UP000007100"/>
    </source>
</evidence>
<dbReference type="InterPro" id="IPR011008">
    <property type="entry name" value="Dimeric_a/b-barrel"/>
</dbReference>
<dbReference type="KEGG" id="amv:ACMV_P1_01330"/>
<dbReference type="EMBL" id="AP012036">
    <property type="protein sequence ID" value="BAJ82929.1"/>
    <property type="molecule type" value="Genomic_DNA"/>
</dbReference>
<gene>
    <name evidence="1" type="ordered locus">ACMV_P1_01330</name>
</gene>
<sequence>MEAWADKAAHDFHMAQKYTQAFVAFHEQFHRKMTFETINPESS</sequence>
<dbReference type="AlphaFoldDB" id="F0J762"/>
<proteinExistence type="predicted"/>
<accession>F0J762</accession>
<keyword evidence="2" id="KW-1185">Reference proteome</keyword>
<organism evidence="1 2">
    <name type="scientific">Acidiphilium multivorum (strain DSM 11245 / JCM 8867 / NBRC 100883 / AIU 301)</name>
    <dbReference type="NCBI Taxonomy" id="926570"/>
    <lineage>
        <taxon>Bacteria</taxon>
        <taxon>Pseudomonadati</taxon>
        <taxon>Pseudomonadota</taxon>
        <taxon>Alphaproteobacteria</taxon>
        <taxon>Acetobacterales</taxon>
        <taxon>Acidocellaceae</taxon>
        <taxon>Acidiphilium</taxon>
    </lineage>
</organism>
<name>F0J762_ACIMA</name>
<reference evidence="1 2" key="1">
    <citation type="submission" date="2010-12" db="EMBL/GenBank/DDBJ databases">
        <title>Whole genome sequence of Acidiphilium multivorum AIU301.</title>
        <authorList>
            <person name="Narita-Yamada S."/>
            <person name="Nakamura S."/>
            <person name="Ito N."/>
            <person name="Takarada H."/>
            <person name="Katano Y."/>
            <person name="Nakazawa H."/>
            <person name="Hosoyama A."/>
            <person name="Yamada R."/>
            <person name="Fujita N."/>
        </authorList>
    </citation>
    <scope>NUCLEOTIDE SEQUENCE [LARGE SCALE GENOMIC DNA]</scope>
    <source>
        <strain evidence="2">DSM 11245 / JCM 8867 / AIU301</strain>
        <plasmid evidence="1 2">pACMV1</plasmid>
    </source>
</reference>
<dbReference type="Proteomes" id="UP000007100">
    <property type="component" value="Plasmid pACMV1"/>
</dbReference>